<dbReference type="EMBL" id="CP017248">
    <property type="protein sequence ID" value="AOR31043.1"/>
    <property type="molecule type" value="Genomic_DNA"/>
</dbReference>
<dbReference type="GO" id="GO:0004674">
    <property type="term" value="F:protein serine/threonine kinase activity"/>
    <property type="evidence" value="ECO:0007669"/>
    <property type="project" value="UniProtKB-KW"/>
</dbReference>
<keyword evidence="4" id="KW-1185">Reference proteome</keyword>
<dbReference type="InterPro" id="IPR036890">
    <property type="entry name" value="HATPase_C_sf"/>
</dbReference>
<accession>A0A1D7Y631</accession>
<sequence>MTARYPLGVTTWVVWRWTTCTPDGPARARAALRCALDELGFEGEVVSDVVLAVSEFIANATEHAVGPYEMRLCRTAVEVICEVEDHDPRLPELPAFLVTSPYAPVEENRGGGLEALCVLLSERGRGLHIVHELTKGAWGFRIQKKTKVAWLTFPAELHSMQHGADSVPGDDLEVVDSRE</sequence>
<dbReference type="AlphaFoldDB" id="A0A1D7Y631"/>
<evidence type="ECO:0000313" key="4">
    <source>
        <dbReference type="Proteomes" id="UP000094960"/>
    </source>
</evidence>
<dbReference type="PANTHER" id="PTHR35526:SF3">
    <property type="entry name" value="ANTI-SIGMA-F FACTOR RSBW"/>
    <property type="match status" value="1"/>
</dbReference>
<protein>
    <recommendedName>
        <fullName evidence="2">Histidine kinase/HSP90-like ATPase domain-containing protein</fullName>
    </recommendedName>
</protein>
<dbReference type="InterPro" id="IPR003594">
    <property type="entry name" value="HATPase_dom"/>
</dbReference>
<name>A0A1D7Y631_9ACTN</name>
<dbReference type="Gene3D" id="3.30.565.10">
    <property type="entry name" value="Histidine kinase-like ATPase, C-terminal domain"/>
    <property type="match status" value="1"/>
</dbReference>
<keyword evidence="1" id="KW-0418">Kinase</keyword>
<dbReference type="CDD" id="cd16936">
    <property type="entry name" value="HATPase_RsbW-like"/>
    <property type="match status" value="1"/>
</dbReference>
<gene>
    <name evidence="3" type="ORF">BFF78_08315</name>
</gene>
<dbReference type="PANTHER" id="PTHR35526">
    <property type="entry name" value="ANTI-SIGMA-F FACTOR RSBW-RELATED"/>
    <property type="match status" value="1"/>
</dbReference>
<dbReference type="SUPFAM" id="SSF55874">
    <property type="entry name" value="ATPase domain of HSP90 chaperone/DNA topoisomerase II/histidine kinase"/>
    <property type="match status" value="1"/>
</dbReference>
<evidence type="ECO:0000313" key="3">
    <source>
        <dbReference type="EMBL" id="AOR31043.1"/>
    </source>
</evidence>
<keyword evidence="1" id="KW-0808">Transferase</keyword>
<organism evidence="3 4">
    <name type="scientific">Streptomyces fodineus</name>
    <dbReference type="NCBI Taxonomy" id="1904616"/>
    <lineage>
        <taxon>Bacteria</taxon>
        <taxon>Bacillati</taxon>
        <taxon>Actinomycetota</taxon>
        <taxon>Actinomycetes</taxon>
        <taxon>Kitasatosporales</taxon>
        <taxon>Streptomycetaceae</taxon>
        <taxon>Streptomyces</taxon>
    </lineage>
</organism>
<proteinExistence type="predicted"/>
<keyword evidence="1" id="KW-0723">Serine/threonine-protein kinase</keyword>
<dbReference type="RefSeq" id="WP_069777691.1">
    <property type="nucleotide sequence ID" value="NZ_CP017248.1"/>
</dbReference>
<evidence type="ECO:0000256" key="1">
    <source>
        <dbReference type="ARBA" id="ARBA00022527"/>
    </source>
</evidence>
<dbReference type="Pfam" id="PF13581">
    <property type="entry name" value="HATPase_c_2"/>
    <property type="match status" value="1"/>
</dbReference>
<reference evidence="4" key="1">
    <citation type="submission" date="2016-09" db="EMBL/GenBank/DDBJ databases">
        <title>Streptomyces puniciscabiei strain:TW1S1 Genome sequencing and assembly.</title>
        <authorList>
            <person name="Kim M.-K."/>
            <person name="Kim S.B."/>
        </authorList>
    </citation>
    <scope>NUCLEOTIDE SEQUENCE [LARGE SCALE GENOMIC DNA]</scope>
    <source>
        <strain evidence="4">TW1S1</strain>
    </source>
</reference>
<dbReference type="KEGG" id="spun:BFF78_08315"/>
<feature type="domain" description="Histidine kinase/HSP90-like ATPase" evidence="2">
    <location>
        <begin position="26"/>
        <end position="135"/>
    </location>
</feature>
<evidence type="ECO:0000259" key="2">
    <source>
        <dbReference type="Pfam" id="PF13581"/>
    </source>
</evidence>
<dbReference type="InterPro" id="IPR050267">
    <property type="entry name" value="Anti-sigma-factor_SerPK"/>
</dbReference>
<dbReference type="Proteomes" id="UP000094960">
    <property type="component" value="Chromosome"/>
</dbReference>